<dbReference type="GO" id="GO:0009055">
    <property type="term" value="F:electron transfer activity"/>
    <property type="evidence" value="ECO:0007669"/>
    <property type="project" value="TreeGrafter"/>
</dbReference>
<dbReference type="InterPro" id="IPR051174">
    <property type="entry name" value="Cytochrome_c-type_ET"/>
</dbReference>
<keyword evidence="7" id="KW-0479">Metal-binding</keyword>
<evidence type="ECO:0000313" key="14">
    <source>
        <dbReference type="Proteomes" id="UP000315540"/>
    </source>
</evidence>
<keyword evidence="9" id="KW-1133">Transmembrane helix</keyword>
<evidence type="ECO:0000256" key="5">
    <source>
        <dbReference type="ARBA" id="ARBA00022617"/>
    </source>
</evidence>
<keyword evidence="5" id="KW-0349">Heme</keyword>
<feature type="domain" description="NapC/NirT cytochrome c N-terminal" evidence="12">
    <location>
        <begin position="12"/>
        <end position="166"/>
    </location>
</feature>
<evidence type="ECO:0000256" key="6">
    <source>
        <dbReference type="ARBA" id="ARBA00022692"/>
    </source>
</evidence>
<dbReference type="Pfam" id="PF03264">
    <property type="entry name" value="Cytochrom_NNT"/>
    <property type="match status" value="1"/>
</dbReference>
<evidence type="ECO:0000256" key="4">
    <source>
        <dbReference type="ARBA" id="ARBA00022475"/>
    </source>
</evidence>
<keyword evidence="14" id="KW-1185">Reference proteome</keyword>
<dbReference type="PANTHER" id="PTHR30333">
    <property type="entry name" value="CYTOCHROME C-TYPE PROTEIN"/>
    <property type="match status" value="1"/>
</dbReference>
<proteinExistence type="inferred from homology"/>
<keyword evidence="10" id="KW-0408">Iron</keyword>
<keyword evidence="4" id="KW-1003">Cell membrane</keyword>
<dbReference type="InterPro" id="IPR005126">
    <property type="entry name" value="NapC/NirT_cyt_c_N"/>
</dbReference>
<dbReference type="EC" id="1.7.2.2" evidence="13"/>
<evidence type="ECO:0000256" key="3">
    <source>
        <dbReference type="ARBA" id="ARBA00022448"/>
    </source>
</evidence>
<dbReference type="OrthoDB" id="9782159at2"/>
<dbReference type="Proteomes" id="UP000315540">
    <property type="component" value="Unassembled WGS sequence"/>
</dbReference>
<evidence type="ECO:0000256" key="1">
    <source>
        <dbReference type="ARBA" id="ARBA00004236"/>
    </source>
</evidence>
<dbReference type="InterPro" id="IPR036280">
    <property type="entry name" value="Multihaem_cyt_sf"/>
</dbReference>
<dbReference type="AlphaFoldDB" id="A0A504J2Z0"/>
<dbReference type="NCBIfam" id="TIGR03153">
    <property type="entry name" value="cytochr_NrfH"/>
    <property type="match status" value="1"/>
</dbReference>
<evidence type="ECO:0000313" key="13">
    <source>
        <dbReference type="EMBL" id="TPN82995.1"/>
    </source>
</evidence>
<dbReference type="GO" id="GO:0042279">
    <property type="term" value="F:nitrite reductase (cytochrome, ammonia-forming) activity"/>
    <property type="evidence" value="ECO:0007669"/>
    <property type="project" value="UniProtKB-EC"/>
</dbReference>
<dbReference type="GO" id="GO:0009061">
    <property type="term" value="P:anaerobic respiration"/>
    <property type="evidence" value="ECO:0007669"/>
    <property type="project" value="TreeGrafter"/>
</dbReference>
<organism evidence="13 14">
    <name type="scientific">Aquimarina algicola</name>
    <dbReference type="NCBI Taxonomy" id="2589995"/>
    <lineage>
        <taxon>Bacteria</taxon>
        <taxon>Pseudomonadati</taxon>
        <taxon>Bacteroidota</taxon>
        <taxon>Flavobacteriia</taxon>
        <taxon>Flavobacteriales</taxon>
        <taxon>Flavobacteriaceae</taxon>
        <taxon>Aquimarina</taxon>
    </lineage>
</organism>
<dbReference type="Gene3D" id="1.10.3820.10">
    <property type="entry name" value="Di-heme elbow motif domain"/>
    <property type="match status" value="1"/>
</dbReference>
<evidence type="ECO:0000256" key="10">
    <source>
        <dbReference type="ARBA" id="ARBA00023004"/>
    </source>
</evidence>
<keyword evidence="8" id="KW-0249">Electron transport</keyword>
<dbReference type="SUPFAM" id="SSF48695">
    <property type="entry name" value="Multiheme cytochromes"/>
    <property type="match status" value="1"/>
</dbReference>
<keyword evidence="11" id="KW-0472">Membrane</keyword>
<keyword evidence="13" id="KW-0560">Oxidoreductase</keyword>
<evidence type="ECO:0000256" key="11">
    <source>
        <dbReference type="ARBA" id="ARBA00023136"/>
    </source>
</evidence>
<dbReference type="GO" id="GO:0005886">
    <property type="term" value="C:plasma membrane"/>
    <property type="evidence" value="ECO:0007669"/>
    <property type="project" value="UniProtKB-SubCell"/>
</dbReference>
<comment type="caution">
    <text evidence="13">The sequence shown here is derived from an EMBL/GenBank/DDBJ whole genome shotgun (WGS) entry which is preliminary data.</text>
</comment>
<sequence length="204" mass="23357">MKFRSKILPGKKSKWRRIAIVSIGIVTGLGFFMAKEASLVSYMSDSPQACVNCHVMTPVYNSWMHSSHREQASCNDCHVPHDNIVNTYFFKAQDGLLHASVFTARAEPEVMFMREASEEVVQNNCIRCHIQQVTQVKYNGWLQDHTENRIERKCWSCHQEVPHGTVHGISTIRSNISPIPTDNVETVIPKWLENQIEQNETSKD</sequence>
<keyword evidence="3" id="KW-0813">Transport</keyword>
<name>A0A504J2Z0_9FLAO</name>
<dbReference type="EMBL" id="VFWZ01000008">
    <property type="protein sequence ID" value="TPN82995.1"/>
    <property type="molecule type" value="Genomic_DNA"/>
</dbReference>
<accession>A0A504J2Z0</accession>
<evidence type="ECO:0000259" key="12">
    <source>
        <dbReference type="Pfam" id="PF03264"/>
    </source>
</evidence>
<dbReference type="InterPro" id="IPR017571">
    <property type="entry name" value="NrfH"/>
</dbReference>
<dbReference type="InterPro" id="IPR038266">
    <property type="entry name" value="NapC/NirT_cytc_sf"/>
</dbReference>
<evidence type="ECO:0000256" key="2">
    <source>
        <dbReference type="ARBA" id="ARBA00007395"/>
    </source>
</evidence>
<dbReference type="PANTHER" id="PTHR30333:SF1">
    <property type="entry name" value="CYTOCHROME C-TYPE PROTEIN NAPC"/>
    <property type="match status" value="1"/>
</dbReference>
<evidence type="ECO:0000256" key="9">
    <source>
        <dbReference type="ARBA" id="ARBA00022989"/>
    </source>
</evidence>
<reference evidence="13 14" key="1">
    <citation type="submission" date="2019-06" db="EMBL/GenBank/DDBJ databases">
        <authorList>
            <person name="Meng X."/>
        </authorList>
    </citation>
    <scope>NUCLEOTIDE SEQUENCE [LARGE SCALE GENOMIC DNA]</scope>
    <source>
        <strain evidence="13 14">M625</strain>
    </source>
</reference>
<evidence type="ECO:0000256" key="8">
    <source>
        <dbReference type="ARBA" id="ARBA00022982"/>
    </source>
</evidence>
<evidence type="ECO:0000256" key="7">
    <source>
        <dbReference type="ARBA" id="ARBA00022723"/>
    </source>
</evidence>
<gene>
    <name evidence="13" type="primary">nrfH</name>
    <name evidence="13" type="ORF">FHK87_21460</name>
</gene>
<comment type="subcellular location">
    <subcellularLocation>
        <location evidence="1">Cell membrane</location>
    </subcellularLocation>
</comment>
<keyword evidence="6" id="KW-0812">Transmembrane</keyword>
<dbReference type="GO" id="GO:0046872">
    <property type="term" value="F:metal ion binding"/>
    <property type="evidence" value="ECO:0007669"/>
    <property type="project" value="UniProtKB-KW"/>
</dbReference>
<comment type="similarity">
    <text evidence="2">Belongs to the NapC/NirT/NrfH family.</text>
</comment>
<protein>
    <submittedName>
        <fullName evidence="13">Cytochrome c nitrite reductase small subunit</fullName>
        <ecNumber evidence="13">1.7.2.2</ecNumber>
    </submittedName>
</protein>
<dbReference type="GO" id="GO:0022900">
    <property type="term" value="P:electron transport chain"/>
    <property type="evidence" value="ECO:0007669"/>
    <property type="project" value="InterPro"/>
</dbReference>
<dbReference type="RefSeq" id="WP_140596555.1">
    <property type="nucleotide sequence ID" value="NZ_VFWZ01000008.1"/>
</dbReference>